<protein>
    <submittedName>
        <fullName evidence="1">Uncharacterized protein</fullName>
    </submittedName>
</protein>
<evidence type="ECO:0000313" key="1">
    <source>
        <dbReference type="EMBL" id="CCB50718.1"/>
    </source>
</evidence>
<reference evidence="2" key="1">
    <citation type="journal article" date="2007" name="Nature">
        <title>The grapevine genome sequence suggests ancestral hexaploidization in major angiosperm phyla.</title>
        <authorList>
            <consortium name="The French-Italian Public Consortium for Grapevine Genome Characterization."/>
            <person name="Jaillon O."/>
            <person name="Aury J.-M."/>
            <person name="Noel B."/>
            <person name="Policriti A."/>
            <person name="Clepet C."/>
            <person name="Casagrande A."/>
            <person name="Choisne N."/>
            <person name="Aubourg S."/>
            <person name="Vitulo N."/>
            <person name="Jubin C."/>
            <person name="Vezzi A."/>
            <person name="Legeai F."/>
            <person name="Hugueney P."/>
            <person name="Dasilva C."/>
            <person name="Horner D."/>
            <person name="Mica E."/>
            <person name="Jublot D."/>
            <person name="Poulain J."/>
            <person name="Bruyere C."/>
            <person name="Billault A."/>
            <person name="Segurens B."/>
            <person name="Gouyvenoux M."/>
            <person name="Ugarte E."/>
            <person name="Cattonaro F."/>
            <person name="Anthouard V."/>
            <person name="Vico V."/>
            <person name="Del Fabbro C."/>
            <person name="Alaux M."/>
            <person name="Di Gaspero G."/>
            <person name="Dumas V."/>
            <person name="Felice N."/>
            <person name="Paillard S."/>
            <person name="Juman I."/>
            <person name="Moroldo M."/>
            <person name="Scalabrin S."/>
            <person name="Canaguier A."/>
            <person name="Le Clainche I."/>
            <person name="Malacrida G."/>
            <person name="Durand E."/>
            <person name="Pesole G."/>
            <person name="Laucou V."/>
            <person name="Chatelet P."/>
            <person name="Merdinoglu D."/>
            <person name="Delledonne M."/>
            <person name="Pezzotti M."/>
            <person name="Lecharny A."/>
            <person name="Scarpelli C."/>
            <person name="Artiguenave F."/>
            <person name="Pe M.E."/>
            <person name="Valle G."/>
            <person name="Morgante M."/>
            <person name="Caboche M."/>
            <person name="Adam-Blondon A.-F."/>
            <person name="Weissenbach J."/>
            <person name="Quetier F."/>
            <person name="Wincker P."/>
        </authorList>
    </citation>
    <scope>NUCLEOTIDE SEQUENCE [LARGE SCALE GENOMIC DNA]</scope>
    <source>
        <strain evidence="2">cv. Pinot noir / PN40024</strain>
    </source>
</reference>
<dbReference type="Proteomes" id="UP000009183">
    <property type="component" value="Chromosome 19"/>
</dbReference>
<dbReference type="InParanoid" id="F6HEM5"/>
<organism evidence="1 2">
    <name type="scientific">Vitis vinifera</name>
    <name type="common">Grape</name>
    <dbReference type="NCBI Taxonomy" id="29760"/>
    <lineage>
        <taxon>Eukaryota</taxon>
        <taxon>Viridiplantae</taxon>
        <taxon>Streptophyta</taxon>
        <taxon>Embryophyta</taxon>
        <taxon>Tracheophyta</taxon>
        <taxon>Spermatophyta</taxon>
        <taxon>Magnoliopsida</taxon>
        <taxon>eudicotyledons</taxon>
        <taxon>Gunneridae</taxon>
        <taxon>Pentapetalae</taxon>
        <taxon>rosids</taxon>
        <taxon>Vitales</taxon>
        <taxon>Vitaceae</taxon>
        <taxon>Viteae</taxon>
        <taxon>Vitis</taxon>
    </lineage>
</organism>
<keyword evidence="2" id="KW-1185">Reference proteome</keyword>
<dbReference type="EMBL" id="FN595751">
    <property type="protein sequence ID" value="CCB50718.1"/>
    <property type="molecule type" value="Genomic_DNA"/>
</dbReference>
<accession>F6HEM5</accession>
<sequence length="82" mass="8420">MPPYLPVAPFLTLSTKLPAAINTTSILPLTAAPGASSVEISPLKSCIPRALSHMPVPASGSWESSLLGFSRAPTLEMALSGC</sequence>
<gene>
    <name evidence="1" type="ordered locus">VIT_19s0090g01620</name>
</gene>
<name>F6HEM5_VITVI</name>
<dbReference type="HOGENOM" id="CLU_2563080_0_0_1"/>
<dbReference type="AlphaFoldDB" id="F6HEM5"/>
<proteinExistence type="predicted"/>
<dbReference type="PaxDb" id="29760-VIT_19s0090g01620.t01"/>
<evidence type="ECO:0000313" key="2">
    <source>
        <dbReference type="Proteomes" id="UP000009183"/>
    </source>
</evidence>